<reference evidence="5 6" key="1">
    <citation type="submission" date="2019-10" db="EMBL/GenBank/DDBJ databases">
        <title>Epibacterium sp. nov., isolated from seawater.</title>
        <authorList>
            <person name="Zhang X."/>
            <person name="Li N."/>
        </authorList>
    </citation>
    <scope>NUCLEOTIDE SEQUENCE [LARGE SCALE GENOMIC DNA]</scope>
    <source>
        <strain evidence="5 6">SM1969</strain>
    </source>
</reference>
<organism evidence="5 6">
    <name type="scientific">Tritonibacter aquimaris</name>
    <dbReference type="NCBI Taxonomy" id="2663379"/>
    <lineage>
        <taxon>Bacteria</taxon>
        <taxon>Pseudomonadati</taxon>
        <taxon>Pseudomonadota</taxon>
        <taxon>Alphaproteobacteria</taxon>
        <taxon>Rhodobacterales</taxon>
        <taxon>Paracoccaceae</taxon>
        <taxon>Tritonibacter</taxon>
    </lineage>
</organism>
<dbReference type="GO" id="GO:0003700">
    <property type="term" value="F:DNA-binding transcription factor activity"/>
    <property type="evidence" value="ECO:0007669"/>
    <property type="project" value="InterPro"/>
</dbReference>
<dbReference type="PRINTS" id="PR00032">
    <property type="entry name" value="HTHARAC"/>
</dbReference>
<dbReference type="InterPro" id="IPR018060">
    <property type="entry name" value="HTH_AraC"/>
</dbReference>
<gene>
    <name evidence="5" type="ORF">GG681_15275</name>
</gene>
<sequence length="332" mass="36524">MIASQPTHEMPAEQFTAKLAAVCGQYDFQFSAEHPRLWGGVKQVPLAGWDVAMVATNLHSATKTASHIRQDDCDSVFLIVQQFGQSVLAQNQRRIRLLPGDMMLIDSRQPSNFSFNGQRSMQISLHVSRTELIQRFGQSFVGGLALRGSDLTARSITALLGQVCNASGDEANDDRNRDDRTRDKGPRARLQKEALLGLLGLFLLEGQQADLVAERTGDGALWVLAQRAIADTFQDPAVTGENIARRLGVSLRSLQRCFTARNTTFRHELLNARLEYAREILGSAGALPTISAIALTAGFSDISYFSRRFREAYGCSPRAYMQGAHANVAQLL</sequence>
<keyword evidence="3" id="KW-0804">Transcription</keyword>
<proteinExistence type="predicted"/>
<dbReference type="PANTHER" id="PTHR46796:SF6">
    <property type="entry name" value="ARAC SUBFAMILY"/>
    <property type="match status" value="1"/>
</dbReference>
<dbReference type="PROSITE" id="PS00041">
    <property type="entry name" value="HTH_ARAC_FAMILY_1"/>
    <property type="match status" value="1"/>
</dbReference>
<evidence type="ECO:0000256" key="3">
    <source>
        <dbReference type="ARBA" id="ARBA00023163"/>
    </source>
</evidence>
<dbReference type="Gene3D" id="1.10.10.60">
    <property type="entry name" value="Homeodomain-like"/>
    <property type="match status" value="1"/>
</dbReference>
<dbReference type="EMBL" id="WIXK01000009">
    <property type="protein sequence ID" value="MQY44007.1"/>
    <property type="molecule type" value="Genomic_DNA"/>
</dbReference>
<feature type="domain" description="HTH araC/xylS-type" evidence="4">
    <location>
        <begin position="223"/>
        <end position="323"/>
    </location>
</feature>
<dbReference type="GO" id="GO:0043565">
    <property type="term" value="F:sequence-specific DNA binding"/>
    <property type="evidence" value="ECO:0007669"/>
    <property type="project" value="InterPro"/>
</dbReference>
<dbReference type="SMART" id="SM00342">
    <property type="entry name" value="HTH_ARAC"/>
    <property type="match status" value="1"/>
</dbReference>
<comment type="caution">
    <text evidence="5">The sequence shown here is derived from an EMBL/GenBank/DDBJ whole genome shotgun (WGS) entry which is preliminary data.</text>
</comment>
<accession>A0A844AVV2</accession>
<keyword evidence="2" id="KW-0238">DNA-binding</keyword>
<dbReference type="Pfam" id="PF12833">
    <property type="entry name" value="HTH_18"/>
    <property type="match status" value="1"/>
</dbReference>
<evidence type="ECO:0000313" key="6">
    <source>
        <dbReference type="Proteomes" id="UP000436694"/>
    </source>
</evidence>
<dbReference type="InterPro" id="IPR050204">
    <property type="entry name" value="AraC_XylS_family_regulators"/>
</dbReference>
<dbReference type="Pfam" id="PF14525">
    <property type="entry name" value="AraC_binding_2"/>
    <property type="match status" value="1"/>
</dbReference>
<keyword evidence="1" id="KW-0805">Transcription regulation</keyword>
<dbReference type="PROSITE" id="PS01124">
    <property type="entry name" value="HTH_ARAC_FAMILY_2"/>
    <property type="match status" value="1"/>
</dbReference>
<evidence type="ECO:0000313" key="5">
    <source>
        <dbReference type="EMBL" id="MQY44007.1"/>
    </source>
</evidence>
<evidence type="ECO:0000256" key="1">
    <source>
        <dbReference type="ARBA" id="ARBA00023015"/>
    </source>
</evidence>
<dbReference type="PANTHER" id="PTHR46796">
    <property type="entry name" value="HTH-TYPE TRANSCRIPTIONAL ACTIVATOR RHAS-RELATED"/>
    <property type="match status" value="1"/>
</dbReference>
<dbReference type="InterPro" id="IPR035418">
    <property type="entry name" value="AraC-bd_2"/>
</dbReference>
<dbReference type="SUPFAM" id="SSF46689">
    <property type="entry name" value="Homeodomain-like"/>
    <property type="match status" value="1"/>
</dbReference>
<dbReference type="Proteomes" id="UP000436694">
    <property type="component" value="Unassembled WGS sequence"/>
</dbReference>
<dbReference type="AlphaFoldDB" id="A0A844AVV2"/>
<evidence type="ECO:0000259" key="4">
    <source>
        <dbReference type="PROSITE" id="PS01124"/>
    </source>
</evidence>
<dbReference type="InterPro" id="IPR009057">
    <property type="entry name" value="Homeodomain-like_sf"/>
</dbReference>
<protein>
    <submittedName>
        <fullName evidence="5">Helix-turn-helix domain-containing protein</fullName>
    </submittedName>
</protein>
<dbReference type="RefSeq" id="WP_153548897.1">
    <property type="nucleotide sequence ID" value="NZ_WIXK01000009.1"/>
</dbReference>
<name>A0A844AVV2_9RHOB</name>
<keyword evidence="6" id="KW-1185">Reference proteome</keyword>
<dbReference type="InterPro" id="IPR020449">
    <property type="entry name" value="Tscrpt_reg_AraC-type_HTH"/>
</dbReference>
<evidence type="ECO:0000256" key="2">
    <source>
        <dbReference type="ARBA" id="ARBA00023125"/>
    </source>
</evidence>
<dbReference type="InterPro" id="IPR018062">
    <property type="entry name" value="HTH_AraC-typ_CS"/>
</dbReference>